<dbReference type="EMBL" id="JAJVCN010000001">
    <property type="protein sequence ID" value="MCE7001330.1"/>
    <property type="molecule type" value="Genomic_DNA"/>
</dbReference>
<evidence type="ECO:0000313" key="2">
    <source>
        <dbReference type="Proteomes" id="UP001521150"/>
    </source>
</evidence>
<gene>
    <name evidence="1" type="ORF">LWC34_00515</name>
</gene>
<dbReference type="Proteomes" id="UP001521150">
    <property type="component" value="Unassembled WGS sequence"/>
</dbReference>
<protein>
    <recommendedName>
        <fullName evidence="3">PE domain-containing protein</fullName>
    </recommendedName>
</protein>
<reference evidence="1 2" key="1">
    <citation type="submission" date="2021-12" db="EMBL/GenBank/DDBJ databases">
        <title>Genome sequence of Kibdelosporangium philippinense ATCC 49844.</title>
        <authorList>
            <person name="Fedorov E.A."/>
            <person name="Omeragic M."/>
            <person name="Shalygina K.F."/>
            <person name="Maclea K.S."/>
        </authorList>
    </citation>
    <scope>NUCLEOTIDE SEQUENCE [LARGE SCALE GENOMIC DNA]</scope>
    <source>
        <strain evidence="1 2">ATCC 49844</strain>
    </source>
</reference>
<proteinExistence type="predicted"/>
<sequence>MASFANLAASGGFEVNEAGGEALIKAIQRMRDWANGQVLDLRQLAQQMPLGTSHAAKVMKPYVQQVAIDDQGFLTQLAKFVESLDKAEQGIRTAMANYKATEEANRTSLGNMEV</sequence>
<comment type="caution">
    <text evidence="1">The sequence shown here is derived from an EMBL/GenBank/DDBJ whole genome shotgun (WGS) entry which is preliminary data.</text>
</comment>
<keyword evidence="2" id="KW-1185">Reference proteome</keyword>
<organism evidence="1 2">
    <name type="scientific">Kibdelosporangium philippinense</name>
    <dbReference type="NCBI Taxonomy" id="211113"/>
    <lineage>
        <taxon>Bacteria</taxon>
        <taxon>Bacillati</taxon>
        <taxon>Actinomycetota</taxon>
        <taxon>Actinomycetes</taxon>
        <taxon>Pseudonocardiales</taxon>
        <taxon>Pseudonocardiaceae</taxon>
        <taxon>Kibdelosporangium</taxon>
    </lineage>
</organism>
<dbReference type="RefSeq" id="WP_233722404.1">
    <property type="nucleotide sequence ID" value="NZ_JAJVCN010000001.1"/>
</dbReference>
<accession>A0ABS8Z3H0</accession>
<evidence type="ECO:0000313" key="1">
    <source>
        <dbReference type="EMBL" id="MCE7001330.1"/>
    </source>
</evidence>
<name>A0ABS8Z3H0_9PSEU</name>
<evidence type="ECO:0008006" key="3">
    <source>
        <dbReference type="Google" id="ProtNLM"/>
    </source>
</evidence>